<comment type="catalytic activity">
    <reaction evidence="12">
        <text>n isopentenyl diphosphate + (2E,6E)-farnesyl diphosphate = a di-trans,poly-cis-polyprenyl diphosphate + n diphosphate</text>
        <dbReference type="Rhea" id="RHEA:53008"/>
        <dbReference type="Rhea" id="RHEA-COMP:19494"/>
        <dbReference type="ChEBI" id="CHEBI:33019"/>
        <dbReference type="ChEBI" id="CHEBI:128769"/>
        <dbReference type="ChEBI" id="CHEBI:136960"/>
        <dbReference type="ChEBI" id="CHEBI:175763"/>
        <dbReference type="EC" id="2.5.1.87"/>
    </reaction>
</comment>
<keyword evidence="11 14" id="KW-0472">Membrane</keyword>
<comment type="cofactor">
    <cofactor evidence="1">
        <name>Mg(2+)</name>
        <dbReference type="ChEBI" id="CHEBI:18420"/>
    </cofactor>
</comment>
<evidence type="ECO:0000256" key="4">
    <source>
        <dbReference type="ARBA" id="ARBA00005432"/>
    </source>
</evidence>
<evidence type="ECO:0000256" key="8">
    <source>
        <dbReference type="ARBA" id="ARBA00022824"/>
    </source>
</evidence>
<comment type="subcellular location">
    <subcellularLocation>
        <location evidence="2">Endoplasmic reticulum membrane</location>
    </subcellularLocation>
</comment>
<evidence type="ECO:0000313" key="16">
    <source>
        <dbReference type="Proteomes" id="UP000799441"/>
    </source>
</evidence>
<keyword evidence="8" id="KW-0256">Endoplasmic reticulum</keyword>
<evidence type="ECO:0000313" key="15">
    <source>
        <dbReference type="EMBL" id="KAF2718796.1"/>
    </source>
</evidence>
<comment type="similarity">
    <text evidence="4">Belongs to the UPP synthase family.</text>
</comment>
<evidence type="ECO:0000256" key="7">
    <source>
        <dbReference type="ARBA" id="ARBA00022692"/>
    </source>
</evidence>
<keyword evidence="6" id="KW-0808">Transferase</keyword>
<dbReference type="EC" id="2.5.1.87" evidence="5"/>
<dbReference type="PANTHER" id="PTHR21528">
    <property type="entry name" value="DEHYDRODOLICHYL DIPHOSPHATE SYNTHASE COMPLEX SUBUNIT NUS1"/>
    <property type="match status" value="1"/>
</dbReference>
<evidence type="ECO:0000256" key="9">
    <source>
        <dbReference type="ARBA" id="ARBA00022842"/>
    </source>
</evidence>
<keyword evidence="7 14" id="KW-0812">Transmembrane</keyword>
<feature type="compositionally biased region" description="Basic residues" evidence="13">
    <location>
        <begin position="56"/>
        <end position="65"/>
    </location>
</feature>
<dbReference type="InterPro" id="IPR038887">
    <property type="entry name" value="Nus1/NgBR"/>
</dbReference>
<dbReference type="GO" id="GO:0005789">
    <property type="term" value="C:endoplasmic reticulum membrane"/>
    <property type="evidence" value="ECO:0007669"/>
    <property type="project" value="UniProtKB-SubCell"/>
</dbReference>
<evidence type="ECO:0000256" key="12">
    <source>
        <dbReference type="ARBA" id="ARBA00047353"/>
    </source>
</evidence>
<dbReference type="GO" id="GO:0045547">
    <property type="term" value="F:ditrans,polycis-polyprenyl diphosphate synthase [(2E,6E)-farnesyl diphosphate specific] activity"/>
    <property type="evidence" value="ECO:0007669"/>
    <property type="project" value="UniProtKB-EC"/>
</dbReference>
<feature type="transmembrane region" description="Helical" evidence="14">
    <location>
        <begin position="70"/>
        <end position="91"/>
    </location>
</feature>
<name>A0A9P4Q5M5_9PEZI</name>
<evidence type="ECO:0000256" key="6">
    <source>
        <dbReference type="ARBA" id="ARBA00022679"/>
    </source>
</evidence>
<evidence type="ECO:0000256" key="5">
    <source>
        <dbReference type="ARBA" id="ARBA00012596"/>
    </source>
</evidence>
<gene>
    <name evidence="15" type="ORF">K431DRAFT_340407</name>
</gene>
<accession>A0A9P4Q5M5</accession>
<sequence length="372" mass="41383">MPGTLQTRAFHTDVDEHGRPLTVSDRERLLKPYLPATPQNRSPNLTRTSSPANTKSQRRSAKRQRRLRPFIKNALHLLLFTIMSFVFSIWIRVRATKNQLWNKILSLLYYHHRSPDMIRKDVSGLKKVPNHLSIILSLPAEAAGEAASTSQMVRRRRRGSNEGLDQMLNDACEIVAWTASAGIPTLSIYERSGVLKASHQLVQRRIARTLTDYYGTSNPLKPTFSLHAPNVVSASSSPASPIHQTNGVNGDVPTQHEPQPPHLNVILLDAADGRQTLVDLTRTLAAMSQAHKISPADISQELIDAEISESTGMGEPDLLITFGERVVLEGYPPWQVRLTEIWNVTDYDGGASYGVFLRGLVSFAGAEMRFGR</sequence>
<evidence type="ECO:0000256" key="11">
    <source>
        <dbReference type="ARBA" id="ARBA00023136"/>
    </source>
</evidence>
<evidence type="ECO:0000256" key="13">
    <source>
        <dbReference type="SAM" id="MobiDB-lite"/>
    </source>
</evidence>
<evidence type="ECO:0000256" key="14">
    <source>
        <dbReference type="SAM" id="Phobius"/>
    </source>
</evidence>
<dbReference type="Proteomes" id="UP000799441">
    <property type="component" value="Unassembled WGS sequence"/>
</dbReference>
<reference evidence="15" key="1">
    <citation type="journal article" date="2020" name="Stud. Mycol.">
        <title>101 Dothideomycetes genomes: a test case for predicting lifestyles and emergence of pathogens.</title>
        <authorList>
            <person name="Haridas S."/>
            <person name="Albert R."/>
            <person name="Binder M."/>
            <person name="Bloem J."/>
            <person name="Labutti K."/>
            <person name="Salamov A."/>
            <person name="Andreopoulos B."/>
            <person name="Baker S."/>
            <person name="Barry K."/>
            <person name="Bills G."/>
            <person name="Bluhm B."/>
            <person name="Cannon C."/>
            <person name="Castanera R."/>
            <person name="Culley D."/>
            <person name="Daum C."/>
            <person name="Ezra D."/>
            <person name="Gonzalez J."/>
            <person name="Henrissat B."/>
            <person name="Kuo A."/>
            <person name="Liang C."/>
            <person name="Lipzen A."/>
            <person name="Lutzoni F."/>
            <person name="Magnuson J."/>
            <person name="Mondo S."/>
            <person name="Nolan M."/>
            <person name="Ohm R."/>
            <person name="Pangilinan J."/>
            <person name="Park H.-J."/>
            <person name="Ramirez L."/>
            <person name="Alfaro M."/>
            <person name="Sun H."/>
            <person name="Tritt A."/>
            <person name="Yoshinaga Y."/>
            <person name="Zwiers L.-H."/>
            <person name="Turgeon B."/>
            <person name="Goodwin S."/>
            <person name="Spatafora J."/>
            <person name="Crous P."/>
            <person name="Grigoriev I."/>
        </authorList>
    </citation>
    <scope>NUCLEOTIDE SEQUENCE</scope>
    <source>
        <strain evidence="15">CBS 116435</strain>
    </source>
</reference>
<proteinExistence type="inferred from homology"/>
<dbReference type="GO" id="GO:1904423">
    <property type="term" value="C:dehydrodolichyl diphosphate synthase complex"/>
    <property type="evidence" value="ECO:0007669"/>
    <property type="project" value="InterPro"/>
</dbReference>
<evidence type="ECO:0000256" key="1">
    <source>
        <dbReference type="ARBA" id="ARBA00001946"/>
    </source>
</evidence>
<dbReference type="AlphaFoldDB" id="A0A9P4Q5M5"/>
<evidence type="ECO:0000256" key="2">
    <source>
        <dbReference type="ARBA" id="ARBA00004586"/>
    </source>
</evidence>
<dbReference type="EMBL" id="MU003819">
    <property type="protein sequence ID" value="KAF2718796.1"/>
    <property type="molecule type" value="Genomic_DNA"/>
</dbReference>
<comment type="caution">
    <text evidence="15">The sequence shown here is derived from an EMBL/GenBank/DDBJ whole genome shotgun (WGS) entry which is preliminary data.</text>
</comment>
<dbReference type="Gene3D" id="3.40.1180.10">
    <property type="entry name" value="Decaprenyl diphosphate synthase-like"/>
    <property type="match status" value="1"/>
</dbReference>
<keyword evidence="9" id="KW-0460">Magnesium</keyword>
<evidence type="ECO:0000256" key="3">
    <source>
        <dbReference type="ARBA" id="ARBA00004922"/>
    </source>
</evidence>
<dbReference type="OrthoDB" id="19639at2759"/>
<feature type="compositionally biased region" description="Polar residues" evidence="13">
    <location>
        <begin position="37"/>
        <end position="54"/>
    </location>
</feature>
<dbReference type="InterPro" id="IPR036424">
    <property type="entry name" value="UPP_synth-like_sf"/>
</dbReference>
<feature type="region of interest" description="Disordered" evidence="13">
    <location>
        <begin position="33"/>
        <end position="65"/>
    </location>
</feature>
<dbReference type="SUPFAM" id="SSF64005">
    <property type="entry name" value="Undecaprenyl diphosphate synthase"/>
    <property type="match status" value="1"/>
</dbReference>
<keyword evidence="16" id="KW-1185">Reference proteome</keyword>
<organism evidence="15 16">
    <name type="scientific">Polychaeton citri CBS 116435</name>
    <dbReference type="NCBI Taxonomy" id="1314669"/>
    <lineage>
        <taxon>Eukaryota</taxon>
        <taxon>Fungi</taxon>
        <taxon>Dikarya</taxon>
        <taxon>Ascomycota</taxon>
        <taxon>Pezizomycotina</taxon>
        <taxon>Dothideomycetes</taxon>
        <taxon>Dothideomycetidae</taxon>
        <taxon>Capnodiales</taxon>
        <taxon>Capnodiaceae</taxon>
        <taxon>Polychaeton</taxon>
    </lineage>
</organism>
<keyword evidence="10 14" id="KW-1133">Transmembrane helix</keyword>
<evidence type="ECO:0000256" key="10">
    <source>
        <dbReference type="ARBA" id="ARBA00022989"/>
    </source>
</evidence>
<comment type="pathway">
    <text evidence="3">Protein modification; protein glycosylation.</text>
</comment>
<dbReference type="PANTHER" id="PTHR21528:SF0">
    <property type="entry name" value="DEHYDRODOLICHYL DIPHOSPHATE SYNTHASE COMPLEX SUBUNIT NUS1"/>
    <property type="match status" value="1"/>
</dbReference>
<protein>
    <recommendedName>
        <fullName evidence="5">ditrans,polycis-polyprenyl diphosphate synthase [(2E,6E)-farnesyldiphosphate specific]</fullName>
        <ecNumber evidence="5">2.5.1.87</ecNumber>
    </recommendedName>
</protein>